<dbReference type="InterPro" id="IPR036047">
    <property type="entry name" value="F-box-like_dom_sf"/>
</dbReference>
<organism evidence="2 3">
    <name type="scientific">Armillaria novae-zelandiae</name>
    <dbReference type="NCBI Taxonomy" id="153914"/>
    <lineage>
        <taxon>Eukaryota</taxon>
        <taxon>Fungi</taxon>
        <taxon>Dikarya</taxon>
        <taxon>Basidiomycota</taxon>
        <taxon>Agaricomycotina</taxon>
        <taxon>Agaricomycetes</taxon>
        <taxon>Agaricomycetidae</taxon>
        <taxon>Agaricales</taxon>
        <taxon>Marasmiineae</taxon>
        <taxon>Physalacriaceae</taxon>
        <taxon>Armillaria</taxon>
    </lineage>
</organism>
<dbReference type="EMBL" id="JAUEPR010000022">
    <property type="protein sequence ID" value="KAK0475794.1"/>
    <property type="molecule type" value="Genomic_DNA"/>
</dbReference>
<feature type="domain" description="F-box/LRR-repeat protein 15/At3g58940/PEG3-like LRR" evidence="1">
    <location>
        <begin position="109"/>
        <end position="188"/>
    </location>
</feature>
<gene>
    <name evidence="2" type="ORF">IW261DRAFT_1492996</name>
</gene>
<protein>
    <recommendedName>
        <fullName evidence="1">F-box/LRR-repeat protein 15/At3g58940/PEG3-like LRR domain-containing protein</fullName>
    </recommendedName>
</protein>
<comment type="caution">
    <text evidence="2">The sequence shown here is derived from an EMBL/GenBank/DDBJ whole genome shotgun (WGS) entry which is preliminary data.</text>
</comment>
<dbReference type="SUPFAM" id="SSF81383">
    <property type="entry name" value="F-box domain"/>
    <property type="match status" value="1"/>
</dbReference>
<reference evidence="2" key="1">
    <citation type="submission" date="2023-06" db="EMBL/GenBank/DDBJ databases">
        <authorList>
            <consortium name="Lawrence Berkeley National Laboratory"/>
            <person name="Ahrendt S."/>
            <person name="Sahu N."/>
            <person name="Indic B."/>
            <person name="Wong-Bajracharya J."/>
            <person name="Merenyi Z."/>
            <person name="Ke H.-M."/>
            <person name="Monk M."/>
            <person name="Kocsube S."/>
            <person name="Drula E."/>
            <person name="Lipzen A."/>
            <person name="Balint B."/>
            <person name="Henrissat B."/>
            <person name="Andreopoulos B."/>
            <person name="Martin F.M."/>
            <person name="Harder C.B."/>
            <person name="Rigling D."/>
            <person name="Ford K.L."/>
            <person name="Foster G.D."/>
            <person name="Pangilinan J."/>
            <person name="Papanicolaou A."/>
            <person name="Barry K."/>
            <person name="LaButti K."/>
            <person name="Viragh M."/>
            <person name="Koriabine M."/>
            <person name="Yan M."/>
            <person name="Riley R."/>
            <person name="Champramary S."/>
            <person name="Plett K.L."/>
            <person name="Tsai I.J."/>
            <person name="Slot J."/>
            <person name="Sipos G."/>
            <person name="Plett J."/>
            <person name="Nagy L.G."/>
            <person name="Grigoriev I.V."/>
        </authorList>
    </citation>
    <scope>NUCLEOTIDE SEQUENCE</scope>
    <source>
        <strain evidence="2">ICMP 16352</strain>
    </source>
</reference>
<name>A0AA39P1H5_9AGAR</name>
<evidence type="ECO:0000259" key="1">
    <source>
        <dbReference type="Pfam" id="PF24758"/>
    </source>
</evidence>
<proteinExistence type="predicted"/>
<accession>A0AA39P1H5</accession>
<dbReference type="InterPro" id="IPR055411">
    <property type="entry name" value="LRR_FXL15/At3g58940/PEG3-like"/>
</dbReference>
<keyword evidence="3" id="KW-1185">Reference proteome</keyword>
<sequence length="409" mass="46898">MLPVELCNLIIDHLHDSKPSLLACSLVCRAWVSECRLHLFCKVILNSGTAEPFFQLLESPHATIASARTRELYVGHNTARSKFELRVAQLTRIRETIDAKLLEHMGILSRCPADVFGHAKKLSVTWAGWWTPTDPERLSIGQRFKNVRELDLCKVYLQTDEDFQALLASFPALEILSSADTAPPANLHTISLKDSDTTYLCIIRSLIPCPLLRVFQFHDGTFGSFTPTLAKELNRLLVSAGGRLEDFEFKVKHNDSADLDAQIELIDFARIPNLKRISFWIGNTGRYLIPLLRCLAESGSSTPMLETMDIHYLPQYDIDWDELDDILQRPYFYALREIKTSIKMYFDLEDVVGQERLERPERYLKPNDGSRPHIEMGLEVARFVECLPKYQARGIVRVAEAYHFWDLRD</sequence>
<dbReference type="Gene3D" id="3.80.10.10">
    <property type="entry name" value="Ribonuclease Inhibitor"/>
    <property type="match status" value="1"/>
</dbReference>
<evidence type="ECO:0000313" key="3">
    <source>
        <dbReference type="Proteomes" id="UP001175227"/>
    </source>
</evidence>
<dbReference type="Proteomes" id="UP001175227">
    <property type="component" value="Unassembled WGS sequence"/>
</dbReference>
<dbReference type="InterPro" id="IPR032675">
    <property type="entry name" value="LRR_dom_sf"/>
</dbReference>
<dbReference type="AlphaFoldDB" id="A0AA39P1H5"/>
<dbReference type="Pfam" id="PF24758">
    <property type="entry name" value="LRR_At5g56370"/>
    <property type="match status" value="1"/>
</dbReference>
<evidence type="ECO:0000313" key="2">
    <source>
        <dbReference type="EMBL" id="KAK0475794.1"/>
    </source>
</evidence>